<dbReference type="InterPro" id="IPR057326">
    <property type="entry name" value="KR_dom"/>
</dbReference>
<dbReference type="EMBL" id="JNOM01000066">
    <property type="protein sequence ID" value="KNG87907.1"/>
    <property type="molecule type" value="Genomic_DNA"/>
</dbReference>
<dbReference type="AlphaFoldDB" id="A0A0L1J829"/>
<dbReference type="Pfam" id="PF13561">
    <property type="entry name" value="adh_short_C2"/>
    <property type="match status" value="1"/>
</dbReference>
<feature type="domain" description="Ketoreductase" evidence="4">
    <location>
        <begin position="7"/>
        <end position="189"/>
    </location>
</feature>
<gene>
    <name evidence="5" type="ORF">ANOM_003390</name>
</gene>
<keyword evidence="3" id="KW-0560">Oxidoreductase</keyword>
<dbReference type="RefSeq" id="XP_015408830.1">
    <property type="nucleotide sequence ID" value="XM_015548647.1"/>
</dbReference>
<dbReference type="SMART" id="SM00822">
    <property type="entry name" value="PKS_KR"/>
    <property type="match status" value="1"/>
</dbReference>
<dbReference type="InterPro" id="IPR002347">
    <property type="entry name" value="SDR_fam"/>
</dbReference>
<reference evidence="5 6" key="1">
    <citation type="submission" date="2014-06" db="EMBL/GenBank/DDBJ databases">
        <title>The Genome of the Aflatoxigenic Filamentous Fungus Aspergillus nomius.</title>
        <authorList>
            <person name="Moore M.G."/>
            <person name="Shannon B.M."/>
            <person name="Brian M.M."/>
        </authorList>
    </citation>
    <scope>NUCLEOTIDE SEQUENCE [LARGE SCALE GENOMIC DNA]</scope>
    <source>
        <strain evidence="5 6">NRRL 13137</strain>
    </source>
</reference>
<dbReference type="STRING" id="1509407.A0A0L1J829"/>
<comment type="similarity">
    <text evidence="1">Belongs to the short-chain dehydrogenases/reductases (SDR) family.</text>
</comment>
<accession>A0A0L1J829</accession>
<dbReference type="OrthoDB" id="47007at2759"/>
<dbReference type="PANTHER" id="PTHR43669:SF3">
    <property type="entry name" value="ALCOHOL DEHYDROGENASE, PUTATIVE (AFU_ORTHOLOGUE AFUA_3G03445)-RELATED"/>
    <property type="match status" value="1"/>
</dbReference>
<dbReference type="Proteomes" id="UP000037505">
    <property type="component" value="Unassembled WGS sequence"/>
</dbReference>
<organism evidence="5 6">
    <name type="scientific">Aspergillus nomiae NRRL (strain ATCC 15546 / NRRL 13137 / CBS 260.88 / M93)</name>
    <dbReference type="NCBI Taxonomy" id="1509407"/>
    <lineage>
        <taxon>Eukaryota</taxon>
        <taxon>Fungi</taxon>
        <taxon>Dikarya</taxon>
        <taxon>Ascomycota</taxon>
        <taxon>Pezizomycotina</taxon>
        <taxon>Eurotiomycetes</taxon>
        <taxon>Eurotiomycetidae</taxon>
        <taxon>Eurotiales</taxon>
        <taxon>Aspergillaceae</taxon>
        <taxon>Aspergillus</taxon>
        <taxon>Aspergillus subgen. Circumdati</taxon>
    </lineage>
</organism>
<evidence type="ECO:0000256" key="2">
    <source>
        <dbReference type="ARBA" id="ARBA00022857"/>
    </source>
</evidence>
<dbReference type="GO" id="GO:0044550">
    <property type="term" value="P:secondary metabolite biosynthetic process"/>
    <property type="evidence" value="ECO:0007669"/>
    <property type="project" value="UniProtKB-ARBA"/>
</dbReference>
<dbReference type="InterPro" id="IPR036291">
    <property type="entry name" value="NAD(P)-bd_dom_sf"/>
</dbReference>
<dbReference type="GO" id="GO:0016491">
    <property type="term" value="F:oxidoreductase activity"/>
    <property type="evidence" value="ECO:0007669"/>
    <property type="project" value="UniProtKB-KW"/>
</dbReference>
<dbReference type="InterPro" id="IPR020904">
    <property type="entry name" value="Sc_DH/Rdtase_CS"/>
</dbReference>
<dbReference type="CDD" id="cd05233">
    <property type="entry name" value="SDR_c"/>
    <property type="match status" value="1"/>
</dbReference>
<dbReference type="PRINTS" id="PR00080">
    <property type="entry name" value="SDRFAMILY"/>
</dbReference>
<sequence>MAPYSSKNVVIIGGSHGIGLSTAQLLVNGGAKVLVTGRSLRPIEAAKQQLKDKAEIVSCDITSTAAISDLVQTAQSFFGPGQSIDLLFVNAGYASLEPFSTVSEDSFRRTFDTNVFGAFFVAQKLSPLLKDGGSIVFTTSVANQVGIPGMATYSASKAAVRSFVQTLAAELVSRKIRVNAVSPGFVKTPTMGVAGASCDDLREFENQGVQTTPLGRIGEPVEVARAVLFLAFEATFTTGSEVTLDGGLALLKAH</sequence>
<dbReference type="PROSITE" id="PS00061">
    <property type="entry name" value="ADH_SHORT"/>
    <property type="match status" value="1"/>
</dbReference>
<evidence type="ECO:0000259" key="4">
    <source>
        <dbReference type="SMART" id="SM00822"/>
    </source>
</evidence>
<name>A0A0L1J829_ASPN3</name>
<keyword evidence="6" id="KW-1185">Reference proteome</keyword>
<evidence type="ECO:0000256" key="1">
    <source>
        <dbReference type="ARBA" id="ARBA00006484"/>
    </source>
</evidence>
<evidence type="ECO:0000313" key="6">
    <source>
        <dbReference type="Proteomes" id="UP000037505"/>
    </source>
</evidence>
<dbReference type="FunFam" id="3.40.50.720:FF:000084">
    <property type="entry name" value="Short-chain dehydrogenase reductase"/>
    <property type="match status" value="1"/>
</dbReference>
<dbReference type="Gene3D" id="3.40.50.720">
    <property type="entry name" value="NAD(P)-binding Rossmann-like Domain"/>
    <property type="match status" value="1"/>
</dbReference>
<protein>
    <submittedName>
        <fullName evidence="5">Putative short chain dehydrogenase</fullName>
    </submittedName>
</protein>
<comment type="caution">
    <text evidence="5">The sequence shown here is derived from an EMBL/GenBank/DDBJ whole genome shotgun (WGS) entry which is preliminary data.</text>
</comment>
<dbReference type="GeneID" id="26805194"/>
<dbReference type="PANTHER" id="PTHR43669">
    <property type="entry name" value="5-KETO-D-GLUCONATE 5-REDUCTASE"/>
    <property type="match status" value="1"/>
</dbReference>
<dbReference type="PRINTS" id="PR00081">
    <property type="entry name" value="GDHRDH"/>
</dbReference>
<dbReference type="SUPFAM" id="SSF51735">
    <property type="entry name" value="NAD(P)-binding Rossmann-fold domains"/>
    <property type="match status" value="1"/>
</dbReference>
<keyword evidence="2" id="KW-0521">NADP</keyword>
<evidence type="ECO:0000256" key="3">
    <source>
        <dbReference type="ARBA" id="ARBA00023002"/>
    </source>
</evidence>
<proteinExistence type="inferred from homology"/>
<evidence type="ECO:0000313" key="5">
    <source>
        <dbReference type="EMBL" id="KNG87907.1"/>
    </source>
</evidence>